<evidence type="ECO:0000256" key="5">
    <source>
        <dbReference type="PROSITE-ProRule" id="PRU01248"/>
    </source>
</evidence>
<keyword evidence="3 5" id="KW-0238">DNA-binding</keyword>
<feature type="domain" description="Tyr recombinase" evidence="6">
    <location>
        <begin position="174"/>
        <end position="371"/>
    </location>
</feature>
<dbReference type="Gene3D" id="1.10.150.130">
    <property type="match status" value="1"/>
</dbReference>
<dbReference type="Pfam" id="PF00589">
    <property type="entry name" value="Phage_integrase"/>
    <property type="match status" value="1"/>
</dbReference>
<dbReference type="AlphaFoldDB" id="A0A1G8VTH5"/>
<dbReference type="GO" id="GO:0006310">
    <property type="term" value="P:DNA recombination"/>
    <property type="evidence" value="ECO:0007669"/>
    <property type="project" value="UniProtKB-KW"/>
</dbReference>
<organism evidence="8 9">
    <name type="scientific">Alkalibacterium thalassium</name>
    <dbReference type="NCBI Taxonomy" id="426701"/>
    <lineage>
        <taxon>Bacteria</taxon>
        <taxon>Bacillati</taxon>
        <taxon>Bacillota</taxon>
        <taxon>Bacilli</taxon>
        <taxon>Lactobacillales</taxon>
        <taxon>Carnobacteriaceae</taxon>
        <taxon>Alkalibacterium</taxon>
    </lineage>
</organism>
<evidence type="ECO:0000259" key="6">
    <source>
        <dbReference type="PROSITE" id="PS51898"/>
    </source>
</evidence>
<gene>
    <name evidence="8" type="ORF">SAMN04488098_100296</name>
</gene>
<dbReference type="GO" id="GO:0003677">
    <property type="term" value="F:DNA binding"/>
    <property type="evidence" value="ECO:0007669"/>
    <property type="project" value="UniProtKB-UniRule"/>
</dbReference>
<reference evidence="9" key="1">
    <citation type="submission" date="2016-10" db="EMBL/GenBank/DDBJ databases">
        <authorList>
            <person name="Varghese N."/>
            <person name="Submissions S."/>
        </authorList>
    </citation>
    <scope>NUCLEOTIDE SEQUENCE [LARGE SCALE GENOMIC DNA]</scope>
    <source>
        <strain evidence="9">DSM 19181</strain>
    </source>
</reference>
<evidence type="ECO:0000259" key="7">
    <source>
        <dbReference type="PROSITE" id="PS51900"/>
    </source>
</evidence>
<keyword evidence="8" id="KW-0347">Helicase</keyword>
<keyword evidence="8" id="KW-0378">Hydrolase</keyword>
<dbReference type="InterPro" id="IPR050090">
    <property type="entry name" value="Tyrosine_recombinase_XerCD"/>
</dbReference>
<feature type="domain" description="Core-binding (CB)" evidence="7">
    <location>
        <begin position="63"/>
        <end position="146"/>
    </location>
</feature>
<proteinExistence type="inferred from homology"/>
<dbReference type="GO" id="GO:0004386">
    <property type="term" value="F:helicase activity"/>
    <property type="evidence" value="ECO:0007669"/>
    <property type="project" value="UniProtKB-KW"/>
</dbReference>
<protein>
    <submittedName>
        <fullName evidence="8">ATP-dependent helicase/nuclease subunit A</fullName>
    </submittedName>
</protein>
<dbReference type="Proteomes" id="UP000199433">
    <property type="component" value="Unassembled WGS sequence"/>
</dbReference>
<dbReference type="InterPro" id="IPR011010">
    <property type="entry name" value="DNA_brk_join_enz"/>
</dbReference>
<dbReference type="PROSITE" id="PS51898">
    <property type="entry name" value="TYR_RECOMBINASE"/>
    <property type="match status" value="1"/>
</dbReference>
<keyword evidence="9" id="KW-1185">Reference proteome</keyword>
<dbReference type="InterPro" id="IPR013762">
    <property type="entry name" value="Integrase-like_cat_sf"/>
</dbReference>
<dbReference type="GO" id="GO:0015074">
    <property type="term" value="P:DNA integration"/>
    <property type="evidence" value="ECO:0007669"/>
    <property type="project" value="UniProtKB-KW"/>
</dbReference>
<dbReference type="STRING" id="426701.SAMN04488098_100296"/>
<name>A0A1G8VTH5_9LACT</name>
<evidence type="ECO:0000313" key="9">
    <source>
        <dbReference type="Proteomes" id="UP000199433"/>
    </source>
</evidence>
<dbReference type="InterPro" id="IPR044068">
    <property type="entry name" value="CB"/>
</dbReference>
<evidence type="ECO:0000313" key="8">
    <source>
        <dbReference type="EMBL" id="SDJ69378.1"/>
    </source>
</evidence>
<dbReference type="EMBL" id="FNFK01000002">
    <property type="protein sequence ID" value="SDJ69378.1"/>
    <property type="molecule type" value="Genomic_DNA"/>
</dbReference>
<dbReference type="Pfam" id="PF14659">
    <property type="entry name" value="Phage_int_SAM_3"/>
    <property type="match status" value="1"/>
</dbReference>
<dbReference type="InterPro" id="IPR010998">
    <property type="entry name" value="Integrase_recombinase_N"/>
</dbReference>
<keyword evidence="8" id="KW-0067">ATP-binding</keyword>
<evidence type="ECO:0000256" key="2">
    <source>
        <dbReference type="ARBA" id="ARBA00022908"/>
    </source>
</evidence>
<sequence>MMKGSVRKRGNRWYYFFDAAPINGKRQIIERAGGDTKAEALAALRKAISEYEKSGAVFNDTNISVQDYLEFWYDDYVLRNLKYNTHKNYRNILDKHIYPYIGGYRLKSIQPSTLQKVIDINFEKGLSKKTLAIIKTVLNGAFRRAVFPYQYIQQDPTRFISMPKFDERHKVTKEDLKIITVDEFKRLKDSVSPANPFYIPMMVAFYTGMRRGEVCGLKWSDINYEEQTITVNRIVIMNDEGYEEGTPKTQASYRTIGIGNDLVNALKQHRKRQLENKLFYGQHYIDNEYVCTKENGELVTPYSINWHVHKTRRDTGIEFNFHSFRHTHATLLLEGGAKIKAIQERLGHSKISTTMDTYSHLTKKTKKETVDLFENLMK</sequence>
<dbReference type="SUPFAM" id="SSF56349">
    <property type="entry name" value="DNA breaking-rejoining enzymes"/>
    <property type="match status" value="1"/>
</dbReference>
<evidence type="ECO:0000256" key="1">
    <source>
        <dbReference type="ARBA" id="ARBA00008857"/>
    </source>
</evidence>
<dbReference type="InterPro" id="IPR004107">
    <property type="entry name" value="Integrase_SAM-like_N"/>
</dbReference>
<dbReference type="PANTHER" id="PTHR30349:SF64">
    <property type="entry name" value="PROPHAGE INTEGRASE INTD-RELATED"/>
    <property type="match status" value="1"/>
</dbReference>
<dbReference type="CDD" id="cd01189">
    <property type="entry name" value="INT_ICEBs1_C_like"/>
    <property type="match status" value="1"/>
</dbReference>
<keyword evidence="8" id="KW-0547">Nucleotide-binding</keyword>
<evidence type="ECO:0000256" key="3">
    <source>
        <dbReference type="ARBA" id="ARBA00023125"/>
    </source>
</evidence>
<comment type="similarity">
    <text evidence="1">Belongs to the 'phage' integrase family.</text>
</comment>
<dbReference type="InterPro" id="IPR002104">
    <property type="entry name" value="Integrase_catalytic"/>
</dbReference>
<dbReference type="PROSITE" id="PS51900">
    <property type="entry name" value="CB"/>
    <property type="match status" value="1"/>
</dbReference>
<evidence type="ECO:0000256" key="4">
    <source>
        <dbReference type="ARBA" id="ARBA00023172"/>
    </source>
</evidence>
<dbReference type="PANTHER" id="PTHR30349">
    <property type="entry name" value="PHAGE INTEGRASE-RELATED"/>
    <property type="match status" value="1"/>
</dbReference>
<dbReference type="Gene3D" id="1.10.443.10">
    <property type="entry name" value="Intergrase catalytic core"/>
    <property type="match status" value="1"/>
</dbReference>
<keyword evidence="4" id="KW-0233">DNA recombination</keyword>
<accession>A0A1G8VTH5</accession>
<keyword evidence="2" id="KW-0229">DNA integration</keyword>